<organism evidence="2 3">
    <name type="scientific">Megalops atlanticus</name>
    <name type="common">Tarpon</name>
    <name type="synonym">Clupea gigantea</name>
    <dbReference type="NCBI Taxonomy" id="7932"/>
    <lineage>
        <taxon>Eukaryota</taxon>
        <taxon>Metazoa</taxon>
        <taxon>Chordata</taxon>
        <taxon>Craniata</taxon>
        <taxon>Vertebrata</taxon>
        <taxon>Euteleostomi</taxon>
        <taxon>Actinopterygii</taxon>
        <taxon>Neopterygii</taxon>
        <taxon>Teleostei</taxon>
        <taxon>Elopiformes</taxon>
        <taxon>Megalopidae</taxon>
        <taxon>Megalops</taxon>
    </lineage>
</organism>
<evidence type="ECO:0000313" key="2">
    <source>
        <dbReference type="EMBL" id="KAG7465066.1"/>
    </source>
</evidence>
<dbReference type="AlphaFoldDB" id="A0A9D3PP41"/>
<keyword evidence="1" id="KW-0472">Membrane</keyword>
<evidence type="ECO:0000313" key="3">
    <source>
        <dbReference type="Proteomes" id="UP001046870"/>
    </source>
</evidence>
<comment type="caution">
    <text evidence="2">The sequence shown here is derived from an EMBL/GenBank/DDBJ whole genome shotgun (WGS) entry which is preliminary data.</text>
</comment>
<evidence type="ECO:0000256" key="1">
    <source>
        <dbReference type="SAM" id="Phobius"/>
    </source>
</evidence>
<feature type="transmembrane region" description="Helical" evidence="1">
    <location>
        <begin position="49"/>
        <end position="67"/>
    </location>
</feature>
<keyword evidence="1" id="KW-0812">Transmembrane</keyword>
<gene>
    <name evidence="2" type="ORF">MATL_G00172250</name>
</gene>
<keyword evidence="3" id="KW-1185">Reference proteome</keyword>
<reference evidence="2" key="1">
    <citation type="submission" date="2021-01" db="EMBL/GenBank/DDBJ databases">
        <authorList>
            <person name="Zahm M."/>
            <person name="Roques C."/>
            <person name="Cabau C."/>
            <person name="Klopp C."/>
            <person name="Donnadieu C."/>
            <person name="Jouanno E."/>
            <person name="Lampietro C."/>
            <person name="Louis A."/>
            <person name="Herpin A."/>
            <person name="Echchiki A."/>
            <person name="Berthelot C."/>
            <person name="Parey E."/>
            <person name="Roest-Crollius H."/>
            <person name="Braasch I."/>
            <person name="Postlethwait J."/>
            <person name="Bobe J."/>
            <person name="Montfort J."/>
            <person name="Bouchez O."/>
            <person name="Begum T."/>
            <person name="Mejri S."/>
            <person name="Adams A."/>
            <person name="Chen W.-J."/>
            <person name="Guiguen Y."/>
        </authorList>
    </citation>
    <scope>NUCLEOTIDE SEQUENCE</scope>
    <source>
        <strain evidence="2">YG-15Mar2019-1</strain>
        <tissue evidence="2">Brain</tissue>
    </source>
</reference>
<name>A0A9D3PP41_MEGAT</name>
<keyword evidence="1" id="KW-1133">Transmembrane helix</keyword>
<sequence>MHSLQSKAPPINHLSLLQDLSACVWRAALLQFHYAAGKKNPKKKKKTRVSWYVMGFQCMVTVFVWLFNAAPHTVWAAAFSFGGSKGI</sequence>
<proteinExistence type="predicted"/>
<dbReference type="Proteomes" id="UP001046870">
    <property type="component" value="Chromosome 14"/>
</dbReference>
<dbReference type="EMBL" id="JAFDVH010000014">
    <property type="protein sequence ID" value="KAG7465066.1"/>
    <property type="molecule type" value="Genomic_DNA"/>
</dbReference>
<protein>
    <submittedName>
        <fullName evidence="2">Uncharacterized protein</fullName>
    </submittedName>
</protein>
<accession>A0A9D3PP41</accession>